<dbReference type="EMBL" id="JBBKZV010000036">
    <property type="protein sequence ID" value="MEJ8826566.1"/>
    <property type="molecule type" value="Genomic_DNA"/>
</dbReference>
<dbReference type="InterPro" id="IPR050955">
    <property type="entry name" value="Plant_Biomass_Hydrol_Est"/>
</dbReference>
<dbReference type="InterPro" id="IPR029058">
    <property type="entry name" value="AB_hydrolase_fold"/>
</dbReference>
<sequence length="339" mass="36054">MLNLSPSVEVFLNRLFWLAAPSRDTAIPNGNASPPPAAPGEGLAASPTVHGEYAVFVPSGASKKRRPMVVMLHGAGQDLDDFATGTTMNDAAEHHGFVVLYPGQSKQASAYRCWNWFDPAHQHRSHGEPARIAALTEHVAAQHGVDRERIYVAGLSAGGAMACLLGELFPEIYAAVGVHSGLASFAANDLSSGLASMRGTVRPPSVPSEIPTIVFHGDKDTIVNPINGIQVIEAAFGIDYPFRVDERVGGDGRRVTRRRYFHRASKLVRGEHWTLHGASHAWSGGSATGSFADPAGPNASEEMLRFFKAQRLPRGGKCSIDLPSKSAKLGAVAAPIDVP</sequence>
<evidence type="ECO:0000313" key="3">
    <source>
        <dbReference type="EMBL" id="MEJ8826566.1"/>
    </source>
</evidence>
<reference evidence="3 4" key="1">
    <citation type="submission" date="2024-03" db="EMBL/GenBank/DDBJ databases">
        <title>Novel species of the genus Variovorax.</title>
        <authorList>
            <person name="Liu Q."/>
            <person name="Xin Y.-H."/>
        </authorList>
    </citation>
    <scope>NUCLEOTIDE SEQUENCE [LARGE SCALE GENOMIC DNA]</scope>
    <source>
        <strain evidence="3 4">KACC 18501</strain>
    </source>
</reference>
<evidence type="ECO:0000313" key="4">
    <source>
        <dbReference type="Proteomes" id="UP001363010"/>
    </source>
</evidence>
<organism evidence="3 4">
    <name type="scientific">Variovorax humicola</name>
    <dbReference type="NCBI Taxonomy" id="1769758"/>
    <lineage>
        <taxon>Bacteria</taxon>
        <taxon>Pseudomonadati</taxon>
        <taxon>Pseudomonadota</taxon>
        <taxon>Betaproteobacteria</taxon>
        <taxon>Burkholderiales</taxon>
        <taxon>Comamonadaceae</taxon>
        <taxon>Variovorax</taxon>
    </lineage>
</organism>
<dbReference type="Proteomes" id="UP001363010">
    <property type="component" value="Unassembled WGS sequence"/>
</dbReference>
<accession>A0ABU8WB93</accession>
<dbReference type="PANTHER" id="PTHR43037:SF1">
    <property type="entry name" value="BLL1128 PROTEIN"/>
    <property type="match status" value="1"/>
</dbReference>
<protein>
    <submittedName>
        <fullName evidence="3">PHB depolymerase family esterase</fullName>
    </submittedName>
</protein>
<dbReference type="RefSeq" id="WP_340367603.1">
    <property type="nucleotide sequence ID" value="NZ_JBBKZV010000036.1"/>
</dbReference>
<dbReference type="NCBIfam" id="TIGR01840">
    <property type="entry name" value="esterase_phb"/>
    <property type="match status" value="1"/>
</dbReference>
<dbReference type="Gene3D" id="3.40.50.1820">
    <property type="entry name" value="alpha/beta hydrolase"/>
    <property type="match status" value="1"/>
</dbReference>
<evidence type="ECO:0000256" key="1">
    <source>
        <dbReference type="ARBA" id="ARBA00022729"/>
    </source>
</evidence>
<proteinExistence type="predicted"/>
<dbReference type="SUPFAM" id="SSF53474">
    <property type="entry name" value="alpha/beta-Hydrolases"/>
    <property type="match status" value="1"/>
</dbReference>
<evidence type="ECO:0000256" key="2">
    <source>
        <dbReference type="ARBA" id="ARBA00022801"/>
    </source>
</evidence>
<dbReference type="PANTHER" id="PTHR43037">
    <property type="entry name" value="UNNAMED PRODUCT-RELATED"/>
    <property type="match status" value="1"/>
</dbReference>
<keyword evidence="4" id="KW-1185">Reference proteome</keyword>
<gene>
    <name evidence="3" type="ORF">WKW80_31870</name>
</gene>
<keyword evidence="2" id="KW-0378">Hydrolase</keyword>
<name>A0ABU8WB93_9BURK</name>
<dbReference type="Pfam" id="PF10503">
    <property type="entry name" value="Esterase_PHB"/>
    <property type="match status" value="1"/>
</dbReference>
<comment type="caution">
    <text evidence="3">The sequence shown here is derived from an EMBL/GenBank/DDBJ whole genome shotgun (WGS) entry which is preliminary data.</text>
</comment>
<dbReference type="InterPro" id="IPR010126">
    <property type="entry name" value="Esterase_phb"/>
</dbReference>
<keyword evidence="1" id="KW-0732">Signal</keyword>